<proteinExistence type="inferred from homology"/>
<dbReference type="PANTHER" id="PTHR11739:SF4">
    <property type="entry name" value="CITRATE SYNTHASE, PEROXISOMAL"/>
    <property type="match status" value="1"/>
</dbReference>
<comment type="catalytic activity">
    <reaction evidence="4">
        <text>oxaloacetate + acetyl-CoA + H2O = citrate + CoA + H(+)</text>
        <dbReference type="Rhea" id="RHEA:16845"/>
        <dbReference type="ChEBI" id="CHEBI:15377"/>
        <dbReference type="ChEBI" id="CHEBI:15378"/>
        <dbReference type="ChEBI" id="CHEBI:16452"/>
        <dbReference type="ChEBI" id="CHEBI:16947"/>
        <dbReference type="ChEBI" id="CHEBI:57287"/>
        <dbReference type="ChEBI" id="CHEBI:57288"/>
        <dbReference type="EC" id="2.3.3.16"/>
    </reaction>
</comment>
<evidence type="ECO:0000313" key="7">
    <source>
        <dbReference type="EMBL" id="QCI59362.1"/>
    </source>
</evidence>
<dbReference type="KEGG" id="obj:EIO64_09165"/>
<dbReference type="Proteomes" id="UP000298642">
    <property type="component" value="Chromosome"/>
</dbReference>
<dbReference type="GeneID" id="89520834"/>
<dbReference type="GO" id="GO:0005829">
    <property type="term" value="C:cytosol"/>
    <property type="evidence" value="ECO:0007669"/>
    <property type="project" value="TreeGrafter"/>
</dbReference>
<dbReference type="InterPro" id="IPR024176">
    <property type="entry name" value="Citrate_synthase_bac-typ"/>
</dbReference>
<evidence type="ECO:0000256" key="5">
    <source>
        <dbReference type="PIRNR" id="PIRNR001369"/>
    </source>
</evidence>
<dbReference type="GO" id="GO:0005975">
    <property type="term" value="P:carbohydrate metabolic process"/>
    <property type="evidence" value="ECO:0007669"/>
    <property type="project" value="TreeGrafter"/>
</dbReference>
<evidence type="ECO:0000256" key="2">
    <source>
        <dbReference type="ARBA" id="ARBA00010566"/>
    </source>
</evidence>
<protein>
    <recommendedName>
        <fullName evidence="5">Citrate synthase</fullName>
    </recommendedName>
</protein>
<evidence type="ECO:0000256" key="6">
    <source>
        <dbReference type="PIRSR" id="PIRSR001369-1"/>
    </source>
</evidence>
<feature type="active site" evidence="6">
    <location>
        <position position="336"/>
    </location>
</feature>
<dbReference type="PIRSF" id="PIRSF001369">
    <property type="entry name" value="Citrate_synth"/>
    <property type="match status" value="1"/>
</dbReference>
<dbReference type="EMBL" id="CP034413">
    <property type="protein sequence ID" value="QCI59362.1"/>
    <property type="molecule type" value="Genomic_DNA"/>
</dbReference>
<dbReference type="InterPro" id="IPR016143">
    <property type="entry name" value="Citrate_synth-like_sm_a-sub"/>
</dbReference>
<dbReference type="Gene3D" id="1.10.230.10">
    <property type="entry name" value="Cytochrome P450-Terp, domain 2"/>
    <property type="match status" value="1"/>
</dbReference>
<dbReference type="AlphaFoldDB" id="A0A4D7AZQ2"/>
<accession>A0A4D7AZQ2</accession>
<dbReference type="GO" id="GO:0006099">
    <property type="term" value="P:tricarboxylic acid cycle"/>
    <property type="evidence" value="ECO:0007669"/>
    <property type="project" value="UniProtKB-UniPathway"/>
</dbReference>
<dbReference type="GO" id="GO:0036440">
    <property type="term" value="F:citrate synthase activity"/>
    <property type="evidence" value="ECO:0007669"/>
    <property type="project" value="UniProtKB-EC"/>
</dbReference>
<evidence type="ECO:0000256" key="4">
    <source>
        <dbReference type="ARBA" id="ARBA00049288"/>
    </source>
</evidence>
<dbReference type="UniPathway" id="UPA00223"/>
<keyword evidence="8" id="KW-1185">Reference proteome</keyword>
<comment type="pathway">
    <text evidence="1">Carbohydrate metabolism; tricarboxylic acid cycle.</text>
</comment>
<dbReference type="SUPFAM" id="SSF48256">
    <property type="entry name" value="Citrate synthase"/>
    <property type="match status" value="1"/>
</dbReference>
<evidence type="ECO:0000256" key="1">
    <source>
        <dbReference type="ARBA" id="ARBA00005163"/>
    </source>
</evidence>
<name>A0A4D7AZQ2_9FIRM</name>
<organism evidence="7 8">
    <name type="scientific">Dysosmobacter welbionis</name>
    <dbReference type="NCBI Taxonomy" id="2093857"/>
    <lineage>
        <taxon>Bacteria</taxon>
        <taxon>Bacillati</taxon>
        <taxon>Bacillota</taxon>
        <taxon>Clostridia</taxon>
        <taxon>Eubacteriales</taxon>
        <taxon>Oscillospiraceae</taxon>
        <taxon>Dysosmobacter</taxon>
    </lineage>
</organism>
<dbReference type="PRINTS" id="PR00143">
    <property type="entry name" value="CITRTSNTHASE"/>
</dbReference>
<gene>
    <name evidence="7" type="ORF">EIO64_09165</name>
</gene>
<sequence length="457" mass="52113">MVWKENRENAYCEITPAILALKEQWEKKNYIDPKLYKEYNVKRGLRDEDGRGVLTGLTRVGEIQSYSVTEGEHIIPQDGMLYYRGIDCRELVKGSEGRRFAFEETAYLLLFGELPTAAQLEAFCQQLASYRTLPTNFFRDVIMKAPPRDLMNTMQRGILTLFCYDDKPNDIGLENVLRQCLQLMSNMPVLAIYAYQAWRFSQGESLFIHVPKPELSTAENFLRMLREDCSYTDLEARTLDVALILHADNGGGNNSTFTNHVVTSSGTDTYSAIAASMASLKGPRHGGANSKVMAMMDDVKEHVRDWNDEGCVADYLTRILNKDAFDRSGLIYGLGHAVYTKTDPRCEVFRAYVNHLAAEKGREDELALYANVEKIGKQLLMERQHKSVLSTNIDFYSGFVYEMLGLPKELYTPLFAVARIAGWSAHRMEELSVGGKLIRPRYECVEEHRPYTSMDRR</sequence>
<dbReference type="InterPro" id="IPR036969">
    <property type="entry name" value="Citrate_synthase_sf"/>
</dbReference>
<dbReference type="InterPro" id="IPR016142">
    <property type="entry name" value="Citrate_synth-like_lrg_a-sub"/>
</dbReference>
<comment type="similarity">
    <text evidence="2 5">Belongs to the citrate synthase family.</text>
</comment>
<feature type="active site" evidence="6">
    <location>
        <position position="394"/>
    </location>
</feature>
<reference evidence="8" key="1">
    <citation type="submission" date="2018-12" db="EMBL/GenBank/DDBJ databases">
        <title>Dusodibacter welbiota gen. nov., sp. nov., isolated from human faeces and emended description of the Oscillibacter genus.</title>
        <authorList>
            <person name="Le Roy T."/>
            <person name="Van der Smissen P."/>
            <person name="Delzenne N."/>
            <person name="Muccioli G."/>
            <person name="Collet J.F."/>
            <person name="Cani P.D."/>
        </authorList>
    </citation>
    <scope>NUCLEOTIDE SEQUENCE [LARGE SCALE GENOMIC DNA]</scope>
    <source>
        <strain evidence="8">J115</strain>
    </source>
</reference>
<dbReference type="Pfam" id="PF00285">
    <property type="entry name" value="Citrate_synt"/>
    <property type="match status" value="1"/>
</dbReference>
<dbReference type="PANTHER" id="PTHR11739">
    <property type="entry name" value="CITRATE SYNTHASE"/>
    <property type="match status" value="1"/>
</dbReference>
<evidence type="ECO:0000313" key="8">
    <source>
        <dbReference type="Proteomes" id="UP000298642"/>
    </source>
</evidence>
<keyword evidence="3 5" id="KW-0808">Transferase</keyword>
<evidence type="ECO:0000256" key="3">
    <source>
        <dbReference type="ARBA" id="ARBA00022679"/>
    </source>
</evidence>
<dbReference type="NCBIfam" id="NF010635">
    <property type="entry name" value="PRK14032.1"/>
    <property type="match status" value="1"/>
</dbReference>
<dbReference type="InterPro" id="IPR002020">
    <property type="entry name" value="Citrate_synthase"/>
</dbReference>
<dbReference type="RefSeq" id="WP_119311773.1">
    <property type="nucleotide sequence ID" value="NZ_CAUWCU010000009.1"/>
</dbReference>
<dbReference type="Gene3D" id="1.10.580.10">
    <property type="entry name" value="Citrate Synthase, domain 1"/>
    <property type="match status" value="1"/>
</dbReference>